<name>A0AAV6VJ05_9ARAC</name>
<organism evidence="1 2">
    <name type="scientific">Oedothorax gibbosus</name>
    <dbReference type="NCBI Taxonomy" id="931172"/>
    <lineage>
        <taxon>Eukaryota</taxon>
        <taxon>Metazoa</taxon>
        <taxon>Ecdysozoa</taxon>
        <taxon>Arthropoda</taxon>
        <taxon>Chelicerata</taxon>
        <taxon>Arachnida</taxon>
        <taxon>Araneae</taxon>
        <taxon>Araneomorphae</taxon>
        <taxon>Entelegynae</taxon>
        <taxon>Araneoidea</taxon>
        <taxon>Linyphiidae</taxon>
        <taxon>Erigoninae</taxon>
        <taxon>Oedothorax</taxon>
    </lineage>
</organism>
<evidence type="ECO:0000313" key="1">
    <source>
        <dbReference type="EMBL" id="KAG8196537.1"/>
    </source>
</evidence>
<sequence length="358" mass="40514">MNAHERFDYVKKHQLCFRCLSKHLISDCSKAFLKCKFCECNSHNSLIHDAKVSQRKKGNDLESNLEALNPCNDSKGSPPEDVSFFSGNKTPKNNVLLSTAKIRIKNQDGKWIEVISLLDNGSQRNIIRADLAKLLKLKKHAYKANLVGLKNSVVNVNGKVITQISNDEGTFTKNLEFLILPEIAGKTPPEKIDISHLNLPINIKYANSKFYVPQEIPIILGGETFYELFLGNQIRVPGSTVSLIETVFGFVATGCLGDREQTSDDSFCYFVRDSIDDELNQFWRLETIGILPDNDLDEKDLALSHFKNSVTYENGIYSVGLPWKRDYSELSNNLAIARGRPESFNQKIFEKSRTFLRL</sequence>
<evidence type="ECO:0000313" key="2">
    <source>
        <dbReference type="Proteomes" id="UP000827092"/>
    </source>
</evidence>
<proteinExistence type="predicted"/>
<dbReference type="PANTHER" id="PTHR47331:SF1">
    <property type="entry name" value="GAG-LIKE PROTEIN"/>
    <property type="match status" value="1"/>
</dbReference>
<protein>
    <recommendedName>
        <fullName evidence="3">Peptidase aspartic putative domain-containing protein</fullName>
    </recommendedName>
</protein>
<gene>
    <name evidence="1" type="ORF">JTE90_003554</name>
</gene>
<dbReference type="PANTHER" id="PTHR47331">
    <property type="entry name" value="PHD-TYPE DOMAIN-CONTAINING PROTEIN"/>
    <property type="match status" value="1"/>
</dbReference>
<reference evidence="1 2" key="1">
    <citation type="journal article" date="2022" name="Nat. Ecol. Evol.">
        <title>A masculinizing supergene underlies an exaggerated male reproductive morph in a spider.</title>
        <authorList>
            <person name="Hendrickx F."/>
            <person name="De Corte Z."/>
            <person name="Sonet G."/>
            <person name="Van Belleghem S.M."/>
            <person name="Kostlbacher S."/>
            <person name="Vangestel C."/>
        </authorList>
    </citation>
    <scope>NUCLEOTIDE SEQUENCE [LARGE SCALE GENOMIC DNA]</scope>
    <source>
        <strain evidence="1">W744_W776</strain>
    </source>
</reference>
<accession>A0AAV6VJ05</accession>
<dbReference type="Proteomes" id="UP000827092">
    <property type="component" value="Unassembled WGS sequence"/>
</dbReference>
<dbReference type="EMBL" id="JAFNEN010000068">
    <property type="protein sequence ID" value="KAG8196537.1"/>
    <property type="molecule type" value="Genomic_DNA"/>
</dbReference>
<dbReference type="AlphaFoldDB" id="A0AAV6VJ05"/>
<comment type="caution">
    <text evidence="1">The sequence shown here is derived from an EMBL/GenBank/DDBJ whole genome shotgun (WGS) entry which is preliminary data.</text>
</comment>
<evidence type="ECO:0008006" key="3">
    <source>
        <dbReference type="Google" id="ProtNLM"/>
    </source>
</evidence>
<keyword evidence="2" id="KW-1185">Reference proteome</keyword>